<dbReference type="AlphaFoldDB" id="A0A016WF57"/>
<reference evidence="2" key="1">
    <citation type="journal article" date="2015" name="Nat. Genet.">
        <title>The genome and transcriptome of the zoonotic hookworm Ancylostoma ceylanicum identify infection-specific gene families.</title>
        <authorList>
            <person name="Schwarz E.M."/>
            <person name="Hu Y."/>
            <person name="Antoshechkin I."/>
            <person name="Miller M.M."/>
            <person name="Sternberg P.W."/>
            <person name="Aroian R.V."/>
        </authorList>
    </citation>
    <scope>NUCLEOTIDE SEQUENCE</scope>
    <source>
        <strain evidence="2">HY135</strain>
    </source>
</reference>
<sequence length="164" mass="18213">MEGCEGGHEEGIGNLYKITEYETRFNGLMVPVHPRTDPANPRFEIRGQVGGRAHSIHSAILDLLNIATVGFISFFFENNGYVDTEVSRSVQVRDSEHLHHLLLFIRSCTPLGDVGRRRRGKKCERESSKTASFCPATSRFCPASFSGGPDIVPKLKTKECENAC</sequence>
<proteinExistence type="predicted"/>
<dbReference type="EMBL" id="JARK01000331">
    <property type="protein sequence ID" value="EYC38241.1"/>
    <property type="molecule type" value="Genomic_DNA"/>
</dbReference>
<accession>A0A016WF57</accession>
<evidence type="ECO:0000313" key="1">
    <source>
        <dbReference type="EMBL" id="EYC38241.1"/>
    </source>
</evidence>
<protein>
    <submittedName>
        <fullName evidence="1">Uncharacterized protein</fullName>
    </submittedName>
</protein>
<keyword evidence="2" id="KW-1185">Reference proteome</keyword>
<organism evidence="1 2">
    <name type="scientific">Ancylostoma ceylanicum</name>
    <dbReference type="NCBI Taxonomy" id="53326"/>
    <lineage>
        <taxon>Eukaryota</taxon>
        <taxon>Metazoa</taxon>
        <taxon>Ecdysozoa</taxon>
        <taxon>Nematoda</taxon>
        <taxon>Chromadorea</taxon>
        <taxon>Rhabditida</taxon>
        <taxon>Rhabditina</taxon>
        <taxon>Rhabditomorpha</taxon>
        <taxon>Strongyloidea</taxon>
        <taxon>Ancylostomatidae</taxon>
        <taxon>Ancylostomatinae</taxon>
        <taxon>Ancylostoma</taxon>
    </lineage>
</organism>
<gene>
    <name evidence="1" type="primary">Acey_s0731.g1902</name>
    <name evidence="1" type="ORF">Y032_0731g1902</name>
</gene>
<evidence type="ECO:0000313" key="2">
    <source>
        <dbReference type="Proteomes" id="UP000024635"/>
    </source>
</evidence>
<name>A0A016WF57_9BILA</name>
<dbReference type="Proteomes" id="UP000024635">
    <property type="component" value="Unassembled WGS sequence"/>
</dbReference>
<comment type="caution">
    <text evidence="1">The sequence shown here is derived from an EMBL/GenBank/DDBJ whole genome shotgun (WGS) entry which is preliminary data.</text>
</comment>